<gene>
    <name evidence="3" type="ORF">GA0070606_1416</name>
</gene>
<feature type="region of interest" description="Disordered" evidence="1">
    <location>
        <begin position="430"/>
        <end position="456"/>
    </location>
</feature>
<feature type="transmembrane region" description="Helical" evidence="2">
    <location>
        <begin position="264"/>
        <end position="285"/>
    </location>
</feature>
<dbReference type="EMBL" id="FMHZ01000002">
    <property type="protein sequence ID" value="SCL49104.1"/>
    <property type="molecule type" value="Genomic_DNA"/>
</dbReference>
<evidence type="ECO:0000256" key="2">
    <source>
        <dbReference type="SAM" id="Phobius"/>
    </source>
</evidence>
<dbReference type="STRING" id="47855.GA0070606_1416"/>
<dbReference type="OrthoDB" id="3345261at2"/>
<reference evidence="4" key="1">
    <citation type="submission" date="2016-06" db="EMBL/GenBank/DDBJ databases">
        <authorList>
            <person name="Varghese N."/>
            <person name="Submissions Spin"/>
        </authorList>
    </citation>
    <scope>NUCLEOTIDE SEQUENCE [LARGE SCALE GENOMIC DNA]</scope>
    <source>
        <strain evidence="4">DSM 43903</strain>
    </source>
</reference>
<feature type="transmembrane region" description="Helical" evidence="2">
    <location>
        <begin position="232"/>
        <end position="252"/>
    </location>
</feature>
<feature type="transmembrane region" description="Helical" evidence="2">
    <location>
        <begin position="160"/>
        <end position="187"/>
    </location>
</feature>
<evidence type="ECO:0000313" key="4">
    <source>
        <dbReference type="Proteomes" id="UP000199001"/>
    </source>
</evidence>
<keyword evidence="4" id="KW-1185">Reference proteome</keyword>
<name>A0A1C6U534_9ACTN</name>
<feature type="transmembrane region" description="Helical" evidence="2">
    <location>
        <begin position="128"/>
        <end position="148"/>
    </location>
</feature>
<dbReference type="AlphaFoldDB" id="A0A1C6U534"/>
<sequence length="456" mass="50497">MAEGSTQTNGRRPRWVAPAPCAGAPGDPIGLGPTRYAEENPNDLEAAALLRAFTAGNASLRQSQDAVNAAGADMVTRYHVARARIDDVNRFRAVGSVVEACEENDRIVRRHTRDGPEDRRRRLMPPKLLWVVLGVSALFDASFIGDLMQQIFDVDWRHPLYYFAYLPGIGIAVCLYAAGVALATHLFRRQDRLSRRRKVPRLNPAVALRRLFWDWRPGPLERREDDLPWSRLPGPVLAASLVLALLGVAALVRAQYAAEEFDSLAVFQPVFVVLLILLSVGAIAIKVQSHNPYADSSERARDKVSTAEKQAADLIGKARDAVAAHAKAWDALRSSISTATATAREVVEEACAVMLETRGRRTPRDRVDINLPLVWLAWPTENDAGPRADTQLPGLDLKLLDYATDVAERYEPKELDRHLQEAIDRLNGQFELDRRAADSQAGTRDEPGGVTDDEER</sequence>
<proteinExistence type="predicted"/>
<feature type="compositionally biased region" description="Low complexity" evidence="1">
    <location>
        <begin position="17"/>
        <end position="30"/>
    </location>
</feature>
<feature type="region of interest" description="Disordered" evidence="1">
    <location>
        <begin position="1"/>
        <end position="32"/>
    </location>
</feature>
<dbReference type="RefSeq" id="WP_091096121.1">
    <property type="nucleotide sequence ID" value="NZ_FMHZ01000002.1"/>
</dbReference>
<keyword evidence="2" id="KW-0472">Membrane</keyword>
<evidence type="ECO:0000313" key="3">
    <source>
        <dbReference type="EMBL" id="SCL49104.1"/>
    </source>
</evidence>
<organism evidence="3 4">
    <name type="scientific">Micromonospora citrea</name>
    <dbReference type="NCBI Taxonomy" id="47855"/>
    <lineage>
        <taxon>Bacteria</taxon>
        <taxon>Bacillati</taxon>
        <taxon>Actinomycetota</taxon>
        <taxon>Actinomycetes</taxon>
        <taxon>Micromonosporales</taxon>
        <taxon>Micromonosporaceae</taxon>
        <taxon>Micromonospora</taxon>
    </lineage>
</organism>
<feature type="compositionally biased region" description="Polar residues" evidence="1">
    <location>
        <begin position="1"/>
        <end position="10"/>
    </location>
</feature>
<keyword evidence="2" id="KW-0812">Transmembrane</keyword>
<evidence type="ECO:0000256" key="1">
    <source>
        <dbReference type="SAM" id="MobiDB-lite"/>
    </source>
</evidence>
<keyword evidence="2" id="KW-1133">Transmembrane helix</keyword>
<dbReference type="Proteomes" id="UP000199001">
    <property type="component" value="Unassembled WGS sequence"/>
</dbReference>
<feature type="compositionally biased region" description="Basic and acidic residues" evidence="1">
    <location>
        <begin position="431"/>
        <end position="447"/>
    </location>
</feature>
<accession>A0A1C6U534</accession>
<protein>
    <submittedName>
        <fullName evidence="3">Uncharacterized protein</fullName>
    </submittedName>
</protein>